<keyword evidence="1" id="KW-0004">4Fe-4S</keyword>
<comment type="caution">
    <text evidence="6">The sequence shown here is derived from an EMBL/GenBank/DDBJ whole genome shotgun (WGS) entry which is preliminary data.</text>
</comment>
<dbReference type="InterPro" id="IPR007202">
    <property type="entry name" value="4Fe-4S_dom"/>
</dbReference>
<keyword evidence="2" id="KW-0479">Metal-binding</keyword>
<dbReference type="Gene3D" id="1.10.15.40">
    <property type="entry name" value="Electron transport complex subunit B, putative Fe-S cluster"/>
    <property type="match status" value="1"/>
</dbReference>
<feature type="non-terminal residue" evidence="6">
    <location>
        <position position="36"/>
    </location>
</feature>
<sequence length="36" mass="4012">MSNLIELINAELPQFQCGRCETPGCRPYAEEILKGS</sequence>
<dbReference type="GO" id="GO:0051539">
    <property type="term" value="F:4 iron, 4 sulfur cluster binding"/>
    <property type="evidence" value="ECO:0007669"/>
    <property type="project" value="UniProtKB-KW"/>
</dbReference>
<keyword evidence="4" id="KW-0411">Iron-sulfur</keyword>
<evidence type="ECO:0000256" key="3">
    <source>
        <dbReference type="ARBA" id="ARBA00023004"/>
    </source>
</evidence>
<gene>
    <name evidence="6" type="ORF">EVB01_02355</name>
</gene>
<proteinExistence type="predicted"/>
<feature type="domain" description="4Fe-4S" evidence="5">
    <location>
        <begin position="1"/>
        <end position="36"/>
    </location>
</feature>
<evidence type="ECO:0000313" key="6">
    <source>
        <dbReference type="EMBL" id="RZO11627.1"/>
    </source>
</evidence>
<keyword evidence="3" id="KW-0408">Iron</keyword>
<reference evidence="6 7" key="1">
    <citation type="submission" date="2019-02" db="EMBL/GenBank/DDBJ databases">
        <title>Prokaryotic population dynamics and viral predation in marine succession experiment using metagenomics: the confinement effect.</title>
        <authorList>
            <person name="Haro-Moreno J.M."/>
            <person name="Rodriguez-Valera F."/>
            <person name="Lopez-Perez M."/>
        </authorList>
    </citation>
    <scope>NUCLEOTIDE SEQUENCE [LARGE SCALE GENOMIC DNA]</scope>
    <source>
        <strain evidence="6">MED-G168</strain>
    </source>
</reference>
<evidence type="ECO:0000313" key="7">
    <source>
        <dbReference type="Proteomes" id="UP000319023"/>
    </source>
</evidence>
<name>A0A520LRJ8_9GAMM</name>
<dbReference type="GO" id="GO:0046872">
    <property type="term" value="F:metal ion binding"/>
    <property type="evidence" value="ECO:0007669"/>
    <property type="project" value="UniProtKB-KW"/>
</dbReference>
<evidence type="ECO:0000256" key="2">
    <source>
        <dbReference type="ARBA" id="ARBA00022723"/>
    </source>
</evidence>
<evidence type="ECO:0000256" key="4">
    <source>
        <dbReference type="ARBA" id="ARBA00023014"/>
    </source>
</evidence>
<dbReference type="PROSITE" id="PS51656">
    <property type="entry name" value="4FE4S"/>
    <property type="match status" value="1"/>
</dbReference>
<evidence type="ECO:0000259" key="5">
    <source>
        <dbReference type="PROSITE" id="PS51656"/>
    </source>
</evidence>
<organism evidence="6 7">
    <name type="scientific">SAR86 cluster bacterium</name>
    <dbReference type="NCBI Taxonomy" id="2030880"/>
    <lineage>
        <taxon>Bacteria</taxon>
        <taxon>Pseudomonadati</taxon>
        <taxon>Pseudomonadota</taxon>
        <taxon>Gammaproteobacteria</taxon>
        <taxon>SAR86 cluster</taxon>
    </lineage>
</organism>
<dbReference type="Pfam" id="PF04060">
    <property type="entry name" value="FeS"/>
    <property type="match status" value="1"/>
</dbReference>
<protein>
    <submittedName>
        <fullName evidence="6">Electron transporter RnfB</fullName>
    </submittedName>
</protein>
<dbReference type="Proteomes" id="UP000319023">
    <property type="component" value="Unassembled WGS sequence"/>
</dbReference>
<dbReference type="AlphaFoldDB" id="A0A520LRJ8"/>
<accession>A0A520LRJ8</accession>
<dbReference type="EMBL" id="SHBN01000038">
    <property type="protein sequence ID" value="RZO11627.1"/>
    <property type="molecule type" value="Genomic_DNA"/>
</dbReference>
<evidence type="ECO:0000256" key="1">
    <source>
        <dbReference type="ARBA" id="ARBA00022485"/>
    </source>
</evidence>